<proteinExistence type="predicted"/>
<name>A0A067M611_BOTB1</name>
<dbReference type="HOGENOM" id="CLU_2542283_0_0_1"/>
<accession>A0A067M611</accession>
<dbReference type="OrthoDB" id="3260094at2759"/>
<gene>
    <name evidence="1" type="ORF">BOTBODRAFT_35751</name>
</gene>
<dbReference type="AlphaFoldDB" id="A0A067M611"/>
<keyword evidence="2" id="KW-1185">Reference proteome</keyword>
<sequence length="83" mass="9218">MSGNSSKAPSLVAQTFTSLGTAYRTAGLWSSFNVQVQSDTGTRILRTVRELTNKADRVRSRATRAWVVRGKRSLFKLLTLEDV</sequence>
<dbReference type="Proteomes" id="UP000027195">
    <property type="component" value="Unassembled WGS sequence"/>
</dbReference>
<dbReference type="InParanoid" id="A0A067M611"/>
<reference evidence="2" key="1">
    <citation type="journal article" date="2014" name="Proc. Natl. Acad. Sci. U.S.A.">
        <title>Extensive sampling of basidiomycete genomes demonstrates inadequacy of the white-rot/brown-rot paradigm for wood decay fungi.</title>
        <authorList>
            <person name="Riley R."/>
            <person name="Salamov A.A."/>
            <person name="Brown D.W."/>
            <person name="Nagy L.G."/>
            <person name="Floudas D."/>
            <person name="Held B.W."/>
            <person name="Levasseur A."/>
            <person name="Lombard V."/>
            <person name="Morin E."/>
            <person name="Otillar R."/>
            <person name="Lindquist E.A."/>
            <person name="Sun H."/>
            <person name="LaButti K.M."/>
            <person name="Schmutz J."/>
            <person name="Jabbour D."/>
            <person name="Luo H."/>
            <person name="Baker S.E."/>
            <person name="Pisabarro A.G."/>
            <person name="Walton J.D."/>
            <person name="Blanchette R.A."/>
            <person name="Henrissat B."/>
            <person name="Martin F."/>
            <person name="Cullen D."/>
            <person name="Hibbett D.S."/>
            <person name="Grigoriev I.V."/>
        </authorList>
    </citation>
    <scope>NUCLEOTIDE SEQUENCE [LARGE SCALE GENOMIC DNA]</scope>
    <source>
        <strain evidence="2">FD-172 SS1</strain>
    </source>
</reference>
<evidence type="ECO:0000313" key="1">
    <source>
        <dbReference type="EMBL" id="KDQ10989.1"/>
    </source>
</evidence>
<evidence type="ECO:0000313" key="2">
    <source>
        <dbReference type="Proteomes" id="UP000027195"/>
    </source>
</evidence>
<organism evidence="1 2">
    <name type="scientific">Botryobasidium botryosum (strain FD-172 SS1)</name>
    <dbReference type="NCBI Taxonomy" id="930990"/>
    <lineage>
        <taxon>Eukaryota</taxon>
        <taxon>Fungi</taxon>
        <taxon>Dikarya</taxon>
        <taxon>Basidiomycota</taxon>
        <taxon>Agaricomycotina</taxon>
        <taxon>Agaricomycetes</taxon>
        <taxon>Cantharellales</taxon>
        <taxon>Botryobasidiaceae</taxon>
        <taxon>Botryobasidium</taxon>
    </lineage>
</organism>
<protein>
    <submittedName>
        <fullName evidence="1">Uncharacterized protein</fullName>
    </submittedName>
</protein>
<dbReference type="EMBL" id="KL198062">
    <property type="protein sequence ID" value="KDQ10989.1"/>
    <property type="molecule type" value="Genomic_DNA"/>
</dbReference>